<evidence type="ECO:0000313" key="5">
    <source>
        <dbReference type="Proteomes" id="UP001370348"/>
    </source>
</evidence>
<dbReference type="Pfam" id="PF00188">
    <property type="entry name" value="CAP"/>
    <property type="match status" value="1"/>
</dbReference>
<accession>A0ABZ2LRE4</accession>
<dbReference type="Proteomes" id="UP001370348">
    <property type="component" value="Chromosome"/>
</dbReference>
<dbReference type="RefSeq" id="WP_394821967.1">
    <property type="nucleotide sequence ID" value="NZ_CP089984.1"/>
</dbReference>
<feature type="signal peptide" evidence="2">
    <location>
        <begin position="1"/>
        <end position="19"/>
    </location>
</feature>
<keyword evidence="5" id="KW-1185">Reference proteome</keyword>
<evidence type="ECO:0000313" key="4">
    <source>
        <dbReference type="EMBL" id="WXB12346.1"/>
    </source>
</evidence>
<evidence type="ECO:0000259" key="3">
    <source>
        <dbReference type="Pfam" id="PF00188"/>
    </source>
</evidence>
<sequence length="380" mass="39104">MFRPSALAICLFTAGVASVFGGCSSDKDPSATNDPPNDPPKGDPAGGGSNDGQLGAPPNAPPDGTPDDVELEDGGRSSDARASAPPPPRDAGGPVVTDAGSGAKDAGPSPGPDPAAQVCARWRSDRQERAEGAWSGNVAACNAGDTASPGRANALKLVNLYRWMAALSPVTDDAAKNAKSQQCALMMDANKSLNHSPPTTWKCYSQDGADGAGRSNIATTPGVKAVDLYMSDPGNETTLGHRRWILSKSLGPIGLGSTSNYSCMNVIGGSGNEARPYVAWPPGGPFPSGALKASFSYQLDKTGWSIQSDTIDLSKGTVTITDGGTNMPVTVNVLGANYGSRYAIRMVPNGWTSQKGHTYSVSVSGISQPINYQVQITDCD</sequence>
<dbReference type="InterPro" id="IPR035940">
    <property type="entry name" value="CAP_sf"/>
</dbReference>
<dbReference type="InterPro" id="IPR014044">
    <property type="entry name" value="CAP_dom"/>
</dbReference>
<dbReference type="CDD" id="cd05379">
    <property type="entry name" value="CAP_bacterial"/>
    <property type="match status" value="1"/>
</dbReference>
<protein>
    <submittedName>
        <fullName evidence="4">CAP domain-containing protein</fullName>
    </submittedName>
</protein>
<dbReference type="EMBL" id="CP089984">
    <property type="protein sequence ID" value="WXB12346.1"/>
    <property type="molecule type" value="Genomic_DNA"/>
</dbReference>
<evidence type="ECO:0000256" key="2">
    <source>
        <dbReference type="SAM" id="SignalP"/>
    </source>
</evidence>
<keyword evidence="2" id="KW-0732">Signal</keyword>
<reference evidence="4 5" key="1">
    <citation type="submission" date="2021-12" db="EMBL/GenBank/DDBJ databases">
        <title>Discovery of the Pendulisporaceae a myxobacterial family with distinct sporulation behavior and unique specialized metabolism.</title>
        <authorList>
            <person name="Garcia R."/>
            <person name="Popoff A."/>
            <person name="Bader C.D."/>
            <person name="Loehr J."/>
            <person name="Walesch S."/>
            <person name="Walt C."/>
            <person name="Boldt J."/>
            <person name="Bunk B."/>
            <person name="Haeckl F.J.F.P.J."/>
            <person name="Gunesch A.P."/>
            <person name="Birkelbach J."/>
            <person name="Nuebel U."/>
            <person name="Pietschmann T."/>
            <person name="Bach T."/>
            <person name="Mueller R."/>
        </authorList>
    </citation>
    <scope>NUCLEOTIDE SEQUENCE [LARGE SCALE GENOMIC DNA]</scope>
    <source>
        <strain evidence="4 5">MSr11954</strain>
    </source>
</reference>
<feature type="chain" id="PRO_5045663816" evidence="2">
    <location>
        <begin position="20"/>
        <end position="380"/>
    </location>
</feature>
<feature type="compositionally biased region" description="Low complexity" evidence="1">
    <location>
        <begin position="90"/>
        <end position="108"/>
    </location>
</feature>
<name>A0ABZ2LRE4_9BACT</name>
<dbReference type="Gene3D" id="3.40.33.10">
    <property type="entry name" value="CAP"/>
    <property type="match status" value="1"/>
</dbReference>
<evidence type="ECO:0000256" key="1">
    <source>
        <dbReference type="SAM" id="MobiDB-lite"/>
    </source>
</evidence>
<dbReference type="PROSITE" id="PS51257">
    <property type="entry name" value="PROKAR_LIPOPROTEIN"/>
    <property type="match status" value="1"/>
</dbReference>
<dbReference type="SUPFAM" id="SSF55797">
    <property type="entry name" value="PR-1-like"/>
    <property type="match status" value="1"/>
</dbReference>
<feature type="domain" description="SCP" evidence="3">
    <location>
        <begin position="155"/>
        <end position="261"/>
    </location>
</feature>
<gene>
    <name evidence="4" type="ORF">LZC94_31415</name>
</gene>
<feature type="region of interest" description="Disordered" evidence="1">
    <location>
        <begin position="21"/>
        <end position="117"/>
    </location>
</feature>
<proteinExistence type="predicted"/>
<organism evidence="4 5">
    <name type="scientific">Pendulispora albinea</name>
    <dbReference type="NCBI Taxonomy" id="2741071"/>
    <lineage>
        <taxon>Bacteria</taxon>
        <taxon>Pseudomonadati</taxon>
        <taxon>Myxococcota</taxon>
        <taxon>Myxococcia</taxon>
        <taxon>Myxococcales</taxon>
        <taxon>Sorangiineae</taxon>
        <taxon>Pendulisporaceae</taxon>
        <taxon>Pendulispora</taxon>
    </lineage>
</organism>